<reference evidence="2" key="1">
    <citation type="submission" date="2014-11" db="EMBL/GenBank/DDBJ databases">
        <authorList>
            <person name="Amaro Gonzalez C."/>
        </authorList>
    </citation>
    <scope>NUCLEOTIDE SEQUENCE</scope>
</reference>
<name>A0A0E9T5N5_ANGAN</name>
<evidence type="ECO:0000256" key="1">
    <source>
        <dbReference type="SAM" id="MobiDB-lite"/>
    </source>
</evidence>
<reference evidence="2" key="2">
    <citation type="journal article" date="2015" name="Fish Shellfish Immunol.">
        <title>Early steps in the European eel (Anguilla anguilla)-Vibrio vulnificus interaction in the gills: Role of the RtxA13 toxin.</title>
        <authorList>
            <person name="Callol A."/>
            <person name="Pajuelo D."/>
            <person name="Ebbesson L."/>
            <person name="Teles M."/>
            <person name="MacKenzie S."/>
            <person name="Amaro C."/>
        </authorList>
    </citation>
    <scope>NUCLEOTIDE SEQUENCE</scope>
</reference>
<dbReference type="EMBL" id="GBXM01060594">
    <property type="protein sequence ID" value="JAH47983.1"/>
    <property type="molecule type" value="Transcribed_RNA"/>
</dbReference>
<sequence>MISSSNQGFSTLNNCQHFLTQRGQVRSNYQRRTPSTQLPGGRPRRRDILRNWSVSEPARFY</sequence>
<organism evidence="2">
    <name type="scientific">Anguilla anguilla</name>
    <name type="common">European freshwater eel</name>
    <name type="synonym">Muraena anguilla</name>
    <dbReference type="NCBI Taxonomy" id="7936"/>
    <lineage>
        <taxon>Eukaryota</taxon>
        <taxon>Metazoa</taxon>
        <taxon>Chordata</taxon>
        <taxon>Craniata</taxon>
        <taxon>Vertebrata</taxon>
        <taxon>Euteleostomi</taxon>
        <taxon>Actinopterygii</taxon>
        <taxon>Neopterygii</taxon>
        <taxon>Teleostei</taxon>
        <taxon>Anguilliformes</taxon>
        <taxon>Anguillidae</taxon>
        <taxon>Anguilla</taxon>
    </lineage>
</organism>
<evidence type="ECO:0000313" key="2">
    <source>
        <dbReference type="EMBL" id="JAH47983.1"/>
    </source>
</evidence>
<dbReference type="AlphaFoldDB" id="A0A0E9T5N5"/>
<proteinExistence type="predicted"/>
<protein>
    <submittedName>
        <fullName evidence="2">Uncharacterized protein</fullName>
    </submittedName>
</protein>
<feature type="region of interest" description="Disordered" evidence="1">
    <location>
        <begin position="22"/>
        <end position="44"/>
    </location>
</feature>
<accession>A0A0E9T5N5</accession>
<feature type="compositionally biased region" description="Polar residues" evidence="1">
    <location>
        <begin position="22"/>
        <end position="38"/>
    </location>
</feature>